<dbReference type="InterPro" id="IPR023561">
    <property type="entry name" value="Carbonic_anhydrase_a-class"/>
</dbReference>
<keyword evidence="6" id="KW-0325">Glycoprotein</keyword>
<dbReference type="GO" id="GO:0004089">
    <property type="term" value="F:carbonate dehydratase activity"/>
    <property type="evidence" value="ECO:0007669"/>
    <property type="project" value="UniProtKB-UniRule"/>
</dbReference>
<dbReference type="Proteomes" id="UP001152320">
    <property type="component" value="Chromosome 5"/>
</dbReference>
<reference evidence="11" key="1">
    <citation type="submission" date="2021-10" db="EMBL/GenBank/DDBJ databases">
        <title>Tropical sea cucumber genome reveals ecological adaptation and Cuvierian tubules defense mechanism.</title>
        <authorList>
            <person name="Chen T."/>
        </authorList>
    </citation>
    <scope>NUCLEOTIDE SEQUENCE</scope>
    <source>
        <strain evidence="11">Nanhai2018</strain>
        <tissue evidence="11">Muscle</tissue>
    </source>
</reference>
<proteinExistence type="inferred from homology"/>
<dbReference type="EMBL" id="JAIZAY010000005">
    <property type="protein sequence ID" value="KAJ8042358.1"/>
    <property type="molecule type" value="Genomic_DNA"/>
</dbReference>
<dbReference type="Gene3D" id="3.10.200.10">
    <property type="entry name" value="Alpha carbonic anhydrase"/>
    <property type="match status" value="1"/>
</dbReference>
<comment type="cofactor">
    <cofactor evidence="1 9">
        <name>Zn(2+)</name>
        <dbReference type="ChEBI" id="CHEBI:29105"/>
    </cofactor>
</comment>
<keyword evidence="12" id="KW-1185">Reference proteome</keyword>
<dbReference type="InterPro" id="IPR036398">
    <property type="entry name" value="CA_dom_sf"/>
</dbReference>
<name>A0A9Q1HEN9_HOLLE</name>
<evidence type="ECO:0000313" key="11">
    <source>
        <dbReference type="EMBL" id="KAJ8042358.1"/>
    </source>
</evidence>
<comment type="caution">
    <text evidence="11">The sequence shown here is derived from an EMBL/GenBank/DDBJ whole genome shotgun (WGS) entry which is preliminary data.</text>
</comment>
<keyword evidence="7 9" id="KW-0456">Lyase</keyword>
<comment type="catalytic activity">
    <reaction evidence="8 9">
        <text>hydrogencarbonate + H(+) = CO2 + H2O</text>
        <dbReference type="Rhea" id="RHEA:10748"/>
        <dbReference type="ChEBI" id="CHEBI:15377"/>
        <dbReference type="ChEBI" id="CHEBI:15378"/>
        <dbReference type="ChEBI" id="CHEBI:16526"/>
        <dbReference type="ChEBI" id="CHEBI:17544"/>
        <dbReference type="EC" id="4.2.1.1"/>
    </reaction>
</comment>
<evidence type="ECO:0000256" key="1">
    <source>
        <dbReference type="ARBA" id="ARBA00001947"/>
    </source>
</evidence>
<dbReference type="PANTHER" id="PTHR18952">
    <property type="entry name" value="CARBONIC ANHYDRASE"/>
    <property type="match status" value="1"/>
</dbReference>
<dbReference type="SUPFAM" id="SSF51069">
    <property type="entry name" value="Carbonic anhydrase"/>
    <property type="match status" value="1"/>
</dbReference>
<keyword evidence="4 9" id="KW-0479">Metal-binding</keyword>
<feature type="domain" description="Alpha-carbonic anhydrase" evidence="10">
    <location>
        <begin position="12"/>
        <end position="273"/>
    </location>
</feature>
<dbReference type="GO" id="GO:0005737">
    <property type="term" value="C:cytoplasm"/>
    <property type="evidence" value="ECO:0007669"/>
    <property type="project" value="TreeGrafter"/>
</dbReference>
<dbReference type="InterPro" id="IPR018338">
    <property type="entry name" value="Carbonic_anhydrase_a-class_CS"/>
</dbReference>
<dbReference type="GO" id="GO:0008270">
    <property type="term" value="F:zinc ion binding"/>
    <property type="evidence" value="ECO:0007669"/>
    <property type="project" value="UniProtKB-UniRule"/>
</dbReference>
<comment type="function">
    <text evidence="9">Reversible hydration of carbon dioxide.</text>
</comment>
<accession>A0A9Q1HEN9</accession>
<evidence type="ECO:0000256" key="8">
    <source>
        <dbReference type="ARBA" id="ARBA00048348"/>
    </source>
</evidence>
<sequence length="275" mass="31148">MADKKSHESKPVAWGYEGDIGPCNWHKYFPKAGGKRQSPIDIDTSATQYDGSFKPLRIHYDSHMCSSLTNNGHTFCMSVNSDQCNLSGGPLEDKYRLLQFHCHWGSDDTKGSEHTVDGHQYAAELHLVHWNTDKFKSADEAIEKNQGIAVLTAFIKAGKEHRGWNHVLSHFKDIKKVQGTSTVNEDFNPKCLLPENQTDYWTYEGSLTTPPCHESVRFIIFKEVVEVSSEQLAQFRSLCVCSSRKRDTGEDEHLVDNFRPIQPLNGRVVKASFQS</sequence>
<evidence type="ECO:0000313" key="12">
    <source>
        <dbReference type="Proteomes" id="UP001152320"/>
    </source>
</evidence>
<comment type="similarity">
    <text evidence="2 9">Belongs to the alpha-carbonic anhydrase family.</text>
</comment>
<evidence type="ECO:0000256" key="2">
    <source>
        <dbReference type="ARBA" id="ARBA00010718"/>
    </source>
</evidence>
<dbReference type="InterPro" id="IPR001148">
    <property type="entry name" value="CA_dom"/>
</dbReference>
<organism evidence="11 12">
    <name type="scientific">Holothuria leucospilota</name>
    <name type="common">Black long sea cucumber</name>
    <name type="synonym">Mertensiothuria leucospilota</name>
    <dbReference type="NCBI Taxonomy" id="206669"/>
    <lineage>
        <taxon>Eukaryota</taxon>
        <taxon>Metazoa</taxon>
        <taxon>Echinodermata</taxon>
        <taxon>Eleutherozoa</taxon>
        <taxon>Echinozoa</taxon>
        <taxon>Holothuroidea</taxon>
        <taxon>Aspidochirotacea</taxon>
        <taxon>Aspidochirotida</taxon>
        <taxon>Holothuriidae</taxon>
        <taxon>Holothuria</taxon>
    </lineage>
</organism>
<keyword evidence="5 9" id="KW-0862">Zinc</keyword>
<dbReference type="EC" id="4.2.1.1" evidence="3 9"/>
<evidence type="ECO:0000256" key="5">
    <source>
        <dbReference type="ARBA" id="ARBA00022833"/>
    </source>
</evidence>
<evidence type="ECO:0000256" key="3">
    <source>
        <dbReference type="ARBA" id="ARBA00012925"/>
    </source>
</evidence>
<evidence type="ECO:0000256" key="6">
    <source>
        <dbReference type="ARBA" id="ARBA00023180"/>
    </source>
</evidence>
<evidence type="ECO:0000256" key="9">
    <source>
        <dbReference type="RuleBase" id="RU367011"/>
    </source>
</evidence>
<dbReference type="Pfam" id="PF00194">
    <property type="entry name" value="Carb_anhydrase"/>
    <property type="match status" value="1"/>
</dbReference>
<protein>
    <recommendedName>
        <fullName evidence="3 9">Carbonic anhydrase</fullName>
        <ecNumber evidence="3 9">4.2.1.1</ecNumber>
    </recommendedName>
</protein>
<dbReference type="PROSITE" id="PS51144">
    <property type="entry name" value="ALPHA_CA_2"/>
    <property type="match status" value="1"/>
</dbReference>
<dbReference type="PANTHER" id="PTHR18952:SF141">
    <property type="entry name" value="CARBONIC ANHYDRASE"/>
    <property type="match status" value="1"/>
</dbReference>
<dbReference type="AlphaFoldDB" id="A0A9Q1HEN9"/>
<gene>
    <name evidence="11" type="ORF">HOLleu_13388</name>
</gene>
<evidence type="ECO:0000256" key="7">
    <source>
        <dbReference type="ARBA" id="ARBA00023239"/>
    </source>
</evidence>
<dbReference type="CDD" id="cd00326">
    <property type="entry name" value="alpha_CA"/>
    <property type="match status" value="1"/>
</dbReference>
<dbReference type="PROSITE" id="PS00162">
    <property type="entry name" value="ALPHA_CA_1"/>
    <property type="match status" value="1"/>
</dbReference>
<evidence type="ECO:0000259" key="10">
    <source>
        <dbReference type="PROSITE" id="PS51144"/>
    </source>
</evidence>
<dbReference type="FunFam" id="3.10.200.10:FF:000003">
    <property type="entry name" value="Carbonic anhydrase 12"/>
    <property type="match status" value="1"/>
</dbReference>
<dbReference type="OrthoDB" id="429145at2759"/>
<dbReference type="SMART" id="SM01057">
    <property type="entry name" value="Carb_anhydrase"/>
    <property type="match status" value="1"/>
</dbReference>
<evidence type="ECO:0000256" key="4">
    <source>
        <dbReference type="ARBA" id="ARBA00022723"/>
    </source>
</evidence>